<name>A0A8S5NE22_9CAUD</name>
<sequence length="141" mass="15995">MHALELFLTVFGSVVASSGFWSFWSRKADNRAAVDRLIRGLAHDRIIHVGKGYIRRGWITWDEYEDWVRYLAKPYIELGGNGIAERIMNEVNQLPVRHTGEESNATRKQDVRCAEVDRPDSCPGDGDPVCCSRRDLGSSSR</sequence>
<accession>A0A8S5NE22</accession>
<feature type="compositionally biased region" description="Basic and acidic residues" evidence="1">
    <location>
        <begin position="132"/>
        <end position="141"/>
    </location>
</feature>
<protein>
    <submittedName>
        <fullName evidence="2">Holin protein</fullName>
    </submittedName>
</protein>
<proteinExistence type="predicted"/>
<dbReference type="EMBL" id="BK015152">
    <property type="protein sequence ID" value="DAD93061.1"/>
    <property type="molecule type" value="Genomic_DNA"/>
</dbReference>
<feature type="compositionally biased region" description="Basic and acidic residues" evidence="1">
    <location>
        <begin position="98"/>
        <end position="120"/>
    </location>
</feature>
<reference evidence="2" key="1">
    <citation type="journal article" date="2021" name="Proc. Natl. Acad. Sci. U.S.A.">
        <title>A Catalog of Tens of Thousands of Viruses from Human Metagenomes Reveals Hidden Associations with Chronic Diseases.</title>
        <authorList>
            <person name="Tisza M.J."/>
            <person name="Buck C.B."/>
        </authorList>
    </citation>
    <scope>NUCLEOTIDE SEQUENCE</scope>
    <source>
        <strain evidence="2">CtHEr2</strain>
    </source>
</reference>
<feature type="region of interest" description="Disordered" evidence="1">
    <location>
        <begin position="96"/>
        <end position="141"/>
    </location>
</feature>
<evidence type="ECO:0000313" key="2">
    <source>
        <dbReference type="EMBL" id="DAD93061.1"/>
    </source>
</evidence>
<organism evidence="2">
    <name type="scientific">Siphoviridae sp. ctHEr2</name>
    <dbReference type="NCBI Taxonomy" id="2826229"/>
    <lineage>
        <taxon>Viruses</taxon>
        <taxon>Duplodnaviria</taxon>
        <taxon>Heunggongvirae</taxon>
        <taxon>Uroviricota</taxon>
        <taxon>Caudoviricetes</taxon>
    </lineage>
</organism>
<evidence type="ECO:0000256" key="1">
    <source>
        <dbReference type="SAM" id="MobiDB-lite"/>
    </source>
</evidence>